<evidence type="ECO:0000313" key="1">
    <source>
        <dbReference type="EMBL" id="MBK1619452.1"/>
    </source>
</evidence>
<dbReference type="EMBL" id="NRRY01000021">
    <property type="protein sequence ID" value="MBK1619452.1"/>
    <property type="molecule type" value="Genomic_DNA"/>
</dbReference>
<dbReference type="RefSeq" id="WP_200244855.1">
    <property type="nucleotide sequence ID" value="NZ_NRRY01000021.1"/>
</dbReference>
<accession>A0A9X0W9C9</accession>
<proteinExistence type="predicted"/>
<dbReference type="Proteomes" id="UP001138768">
    <property type="component" value="Unassembled WGS sequence"/>
</dbReference>
<reference evidence="1 2" key="1">
    <citation type="journal article" date="2020" name="Microorganisms">
        <title>Osmotic Adaptation and Compatible Solute Biosynthesis of Phototrophic Bacteria as Revealed from Genome Analyses.</title>
        <authorList>
            <person name="Imhoff J.F."/>
            <person name="Rahn T."/>
            <person name="Kunzel S."/>
            <person name="Keller A."/>
            <person name="Neulinger S.C."/>
        </authorList>
    </citation>
    <scope>NUCLEOTIDE SEQUENCE [LARGE SCALE GENOMIC DNA]</scope>
    <source>
        <strain evidence="1 2">DSM 25653</strain>
    </source>
</reference>
<name>A0A9X0W9C9_9GAMM</name>
<protein>
    <submittedName>
        <fullName evidence="1">Uncharacterized protein</fullName>
    </submittedName>
</protein>
<comment type="caution">
    <text evidence="1">The sequence shown here is derived from an EMBL/GenBank/DDBJ whole genome shotgun (WGS) entry which is preliminary data.</text>
</comment>
<sequence length="80" mass="8811">MEYYVLLVEKNGDAIARVIGTSPSSSAARELAQALDIKQHGRITGRTFYLDHDALISWRSQGKVTAIGSLRPELEVRAPD</sequence>
<gene>
    <name evidence="1" type="ORF">CKO42_13590</name>
</gene>
<dbReference type="AlphaFoldDB" id="A0A9X0W9C9"/>
<keyword evidence="2" id="KW-1185">Reference proteome</keyword>
<organism evidence="1 2">
    <name type="scientific">Lamprobacter modestohalophilus</name>
    <dbReference type="NCBI Taxonomy" id="1064514"/>
    <lineage>
        <taxon>Bacteria</taxon>
        <taxon>Pseudomonadati</taxon>
        <taxon>Pseudomonadota</taxon>
        <taxon>Gammaproteobacteria</taxon>
        <taxon>Chromatiales</taxon>
        <taxon>Chromatiaceae</taxon>
        <taxon>Lamprobacter</taxon>
    </lineage>
</organism>
<evidence type="ECO:0000313" key="2">
    <source>
        <dbReference type="Proteomes" id="UP001138768"/>
    </source>
</evidence>